<evidence type="ECO:0000313" key="3">
    <source>
        <dbReference type="EMBL" id="PPB81352.1"/>
    </source>
</evidence>
<sequence length="143" mass="15734">MAERKTDYEVGYRKPPKHTRFRKGQSGNPKGRPKGARGLTASLKRELETKITIREGNRELRLTKGEAMAKRLTNDALTGDKKALLALLKLDPQLYGTVADQVEEAGKAAQAEPVDFEILRDYFGQSEKGAATDTAEEGADDEA</sequence>
<dbReference type="RefSeq" id="WP_170063367.1">
    <property type="nucleotide sequence ID" value="NZ_PRDS01000003.1"/>
</dbReference>
<dbReference type="Proteomes" id="UP000239736">
    <property type="component" value="Unassembled WGS sequence"/>
</dbReference>
<name>A0A2S5JIU9_9RHOB</name>
<organism evidence="3 4">
    <name type="scientific">Albidovulum inexpectatum</name>
    <dbReference type="NCBI Taxonomy" id="196587"/>
    <lineage>
        <taxon>Bacteria</taxon>
        <taxon>Pseudomonadati</taxon>
        <taxon>Pseudomonadota</taxon>
        <taxon>Alphaproteobacteria</taxon>
        <taxon>Rhodobacterales</taxon>
        <taxon>Paracoccaceae</taxon>
        <taxon>Albidovulum</taxon>
    </lineage>
</organism>
<evidence type="ECO:0000259" key="2">
    <source>
        <dbReference type="Pfam" id="PF18932"/>
    </source>
</evidence>
<evidence type="ECO:0000313" key="4">
    <source>
        <dbReference type="Proteomes" id="UP000239736"/>
    </source>
</evidence>
<feature type="compositionally biased region" description="Basic residues" evidence="1">
    <location>
        <begin position="14"/>
        <end position="23"/>
    </location>
</feature>
<feature type="region of interest" description="Disordered" evidence="1">
    <location>
        <begin position="1"/>
        <end position="43"/>
    </location>
</feature>
<keyword evidence="4" id="KW-1185">Reference proteome</keyword>
<protein>
    <recommendedName>
        <fullName evidence="2">DUF5681 domain-containing protein</fullName>
    </recommendedName>
</protein>
<dbReference type="InterPro" id="IPR043736">
    <property type="entry name" value="DUF5681"/>
</dbReference>
<dbReference type="EMBL" id="PRDS01000003">
    <property type="protein sequence ID" value="PPB81352.1"/>
    <property type="molecule type" value="Genomic_DNA"/>
</dbReference>
<gene>
    <name evidence="3" type="ORF">LV82_01399</name>
</gene>
<comment type="caution">
    <text evidence="3">The sequence shown here is derived from an EMBL/GenBank/DDBJ whole genome shotgun (WGS) entry which is preliminary data.</text>
</comment>
<feature type="compositionally biased region" description="Basic and acidic residues" evidence="1">
    <location>
        <begin position="1"/>
        <end position="12"/>
    </location>
</feature>
<proteinExistence type="predicted"/>
<accession>A0A2S5JIU9</accession>
<feature type="domain" description="DUF5681" evidence="2">
    <location>
        <begin position="17"/>
        <end position="90"/>
    </location>
</feature>
<reference evidence="3 4" key="1">
    <citation type="submission" date="2018-01" db="EMBL/GenBank/DDBJ databases">
        <title>Genomic Encyclopedia of Archaeal and Bacterial Type Strains, Phase II (KMG-II): from individual species to whole genera.</title>
        <authorList>
            <person name="Goeker M."/>
        </authorList>
    </citation>
    <scope>NUCLEOTIDE SEQUENCE [LARGE SCALE GENOMIC DNA]</scope>
    <source>
        <strain evidence="3 4">DSM 12048</strain>
    </source>
</reference>
<evidence type="ECO:0000256" key="1">
    <source>
        <dbReference type="SAM" id="MobiDB-lite"/>
    </source>
</evidence>
<dbReference type="Pfam" id="PF18932">
    <property type="entry name" value="DUF5681"/>
    <property type="match status" value="1"/>
</dbReference>
<dbReference type="AlphaFoldDB" id="A0A2S5JIU9"/>